<dbReference type="CDD" id="cd06223">
    <property type="entry name" value="PRTases_typeI"/>
    <property type="match status" value="1"/>
</dbReference>
<dbReference type="Gene3D" id="3.40.50.2020">
    <property type="match status" value="1"/>
</dbReference>
<evidence type="ECO:0000313" key="5">
    <source>
        <dbReference type="Proteomes" id="UP000177334"/>
    </source>
</evidence>
<dbReference type="Proteomes" id="UP000177334">
    <property type="component" value="Unassembled WGS sequence"/>
</dbReference>
<feature type="domain" description="Phosphoribosyltransferase" evidence="2">
    <location>
        <begin position="137"/>
        <end position="236"/>
    </location>
</feature>
<dbReference type="PANTHER" id="PTHR47505:SF1">
    <property type="entry name" value="DNA UTILIZATION PROTEIN YHGH"/>
    <property type="match status" value="1"/>
</dbReference>
<dbReference type="PANTHER" id="PTHR47505">
    <property type="entry name" value="DNA UTILIZATION PROTEIN YHGH"/>
    <property type="match status" value="1"/>
</dbReference>
<evidence type="ECO:0008006" key="6">
    <source>
        <dbReference type="Google" id="ProtNLM"/>
    </source>
</evidence>
<accession>A0A1F5XVM0</accession>
<dbReference type="Pfam" id="PF18912">
    <property type="entry name" value="DZR_2"/>
    <property type="match status" value="1"/>
</dbReference>
<gene>
    <name evidence="4" type="ORF">A3H05_00325</name>
</gene>
<dbReference type="InterPro" id="IPR029057">
    <property type="entry name" value="PRTase-like"/>
</dbReference>
<dbReference type="InterPro" id="IPR000836">
    <property type="entry name" value="PRTase_dom"/>
</dbReference>
<dbReference type="AlphaFoldDB" id="A0A1F5XVM0"/>
<evidence type="ECO:0000259" key="3">
    <source>
        <dbReference type="Pfam" id="PF18912"/>
    </source>
</evidence>
<feature type="domain" description="Double zinc ribbon" evidence="3">
    <location>
        <begin position="16"/>
        <end position="65"/>
    </location>
</feature>
<name>A0A1F5XVM0_9BACT</name>
<dbReference type="InterPro" id="IPR044005">
    <property type="entry name" value="DZR_2"/>
</dbReference>
<dbReference type="InterPro" id="IPR051910">
    <property type="entry name" value="ComF/GntX_DNA_util-trans"/>
</dbReference>
<proteinExistence type="inferred from homology"/>
<sequence>MKTDWKNNIHMFSALILNLILPRSCAGCGKSNEAFCENCQGISYKYGAHCLICGFRNNDGKICYEHLLGKLNVLWAGRYDGALREAVRQLKYRKRKELAEPLGNLLYKKFKEIYPEIKSKNCAVIPIPLHFKKEHERGFNQAELLAREFSQLSKVQFLTNMLIKIKETPAQVEVKDKEKRIKNLEGAFSVTENVLSFTKYKTIILIDDVATTGATLIHAARALEKSGAQKIIGLVVAHGG</sequence>
<dbReference type="Pfam" id="PF00156">
    <property type="entry name" value="Pribosyltran"/>
    <property type="match status" value="1"/>
</dbReference>
<dbReference type="SUPFAM" id="SSF53271">
    <property type="entry name" value="PRTase-like"/>
    <property type="match status" value="1"/>
</dbReference>
<evidence type="ECO:0000259" key="2">
    <source>
        <dbReference type="Pfam" id="PF00156"/>
    </source>
</evidence>
<comment type="caution">
    <text evidence="4">The sequence shown here is derived from an EMBL/GenBank/DDBJ whole genome shotgun (WGS) entry which is preliminary data.</text>
</comment>
<reference evidence="4 5" key="1">
    <citation type="journal article" date="2016" name="Nat. Commun.">
        <title>Thousands of microbial genomes shed light on interconnected biogeochemical processes in an aquifer system.</title>
        <authorList>
            <person name="Anantharaman K."/>
            <person name="Brown C.T."/>
            <person name="Hug L.A."/>
            <person name="Sharon I."/>
            <person name="Castelle C.J."/>
            <person name="Probst A.J."/>
            <person name="Thomas B.C."/>
            <person name="Singh A."/>
            <person name="Wilkins M.J."/>
            <person name="Karaoz U."/>
            <person name="Brodie E.L."/>
            <person name="Williams K.H."/>
            <person name="Hubbard S.S."/>
            <person name="Banfield J.F."/>
        </authorList>
    </citation>
    <scope>NUCLEOTIDE SEQUENCE [LARGE SCALE GENOMIC DNA]</scope>
</reference>
<organism evidence="4 5">
    <name type="scientific">Candidatus Giovannonibacteria bacterium RIFCSPLOWO2_12_FULL_43_26</name>
    <dbReference type="NCBI Taxonomy" id="1798363"/>
    <lineage>
        <taxon>Bacteria</taxon>
        <taxon>Candidatus Giovannoniibacteriota</taxon>
    </lineage>
</organism>
<dbReference type="EMBL" id="MFIP01000019">
    <property type="protein sequence ID" value="OGF91965.1"/>
    <property type="molecule type" value="Genomic_DNA"/>
</dbReference>
<evidence type="ECO:0000313" key="4">
    <source>
        <dbReference type="EMBL" id="OGF91965.1"/>
    </source>
</evidence>
<evidence type="ECO:0000256" key="1">
    <source>
        <dbReference type="ARBA" id="ARBA00008007"/>
    </source>
</evidence>
<comment type="similarity">
    <text evidence="1">Belongs to the ComF/GntX family.</text>
</comment>
<protein>
    <recommendedName>
        <fullName evidence="6">Phosphoribosyltransferase domain-containing protein</fullName>
    </recommendedName>
</protein>